<dbReference type="SUPFAM" id="SSF51316">
    <property type="entry name" value="Mss4-like"/>
    <property type="match status" value="2"/>
</dbReference>
<dbReference type="GO" id="GO:0016846">
    <property type="term" value="F:carbon-sulfur lyase activity"/>
    <property type="evidence" value="ECO:0007669"/>
    <property type="project" value="InterPro"/>
</dbReference>
<dbReference type="PANTHER" id="PTHR28620:SF1">
    <property type="entry name" value="CENP-V_GFA DOMAIN-CONTAINING PROTEIN"/>
    <property type="match status" value="1"/>
</dbReference>
<name>A0A8H6SPB2_9AGAR</name>
<dbReference type="PROSITE" id="PS51891">
    <property type="entry name" value="CENP_V_GFA"/>
    <property type="match status" value="2"/>
</dbReference>
<dbReference type="InterPro" id="IPR006913">
    <property type="entry name" value="CENP-V/GFA"/>
</dbReference>
<proteinExistence type="inferred from homology"/>
<dbReference type="InterPro" id="IPR052355">
    <property type="entry name" value="CENP-V-like"/>
</dbReference>
<feature type="domain" description="CENP-V/GFA" evidence="4">
    <location>
        <begin position="144"/>
        <end position="266"/>
    </location>
</feature>
<dbReference type="PANTHER" id="PTHR28620">
    <property type="entry name" value="CENTROMERE PROTEIN V"/>
    <property type="match status" value="1"/>
</dbReference>
<dbReference type="EMBL" id="JACAZF010000006">
    <property type="protein sequence ID" value="KAF7302276.1"/>
    <property type="molecule type" value="Genomic_DNA"/>
</dbReference>
<keyword evidence="6" id="KW-1185">Reference proteome</keyword>
<sequence length="278" mass="30431">MADSKLLEYSGNCHCGAFKFSFKSPEIKQASVCDCSICSKNGYLWAKSQDFKVLKGDFDTTLTGYEFGPKSLSHKFCPNCGTSVLARLNPEKGDVVLVNIRSVQGIDFPSLTIGEPRHGSAAGEPYKPPTPVAAEVVPAGSSVYHGNCRCGAVAFALVSPDKISEASECNCSICWRDAGLWIYPPTKNITFRGLDSASEYTFAAKLTYHGFCKVCGVSLFERFVGNDPPLHDKPEYYGKDRNLWTALNVRTINDLDVSTLQIEKVDRSGQLPLYVVPE</sequence>
<dbReference type="InterPro" id="IPR011057">
    <property type="entry name" value="Mss4-like_sf"/>
</dbReference>
<protein>
    <submittedName>
        <fullName evidence="5">GFA domain-containing protein</fullName>
    </submittedName>
</protein>
<dbReference type="Gene3D" id="2.170.150.70">
    <property type="match status" value="2"/>
</dbReference>
<evidence type="ECO:0000256" key="2">
    <source>
        <dbReference type="ARBA" id="ARBA00022723"/>
    </source>
</evidence>
<gene>
    <name evidence="5" type="ORF">MIND_00794800</name>
</gene>
<evidence type="ECO:0000313" key="5">
    <source>
        <dbReference type="EMBL" id="KAF7302276.1"/>
    </source>
</evidence>
<dbReference type="GO" id="GO:0046872">
    <property type="term" value="F:metal ion binding"/>
    <property type="evidence" value="ECO:0007669"/>
    <property type="project" value="UniProtKB-KW"/>
</dbReference>
<reference evidence="5" key="1">
    <citation type="submission" date="2020-05" db="EMBL/GenBank/DDBJ databases">
        <title>Mycena genomes resolve the evolution of fungal bioluminescence.</title>
        <authorList>
            <person name="Tsai I.J."/>
        </authorList>
    </citation>
    <scope>NUCLEOTIDE SEQUENCE</scope>
    <source>
        <strain evidence="5">171206Taipei</strain>
    </source>
</reference>
<dbReference type="Pfam" id="PF04828">
    <property type="entry name" value="GFA"/>
    <property type="match status" value="2"/>
</dbReference>
<keyword evidence="3" id="KW-0862">Zinc</keyword>
<accession>A0A8H6SPB2</accession>
<dbReference type="RefSeq" id="XP_037220276.1">
    <property type="nucleotide sequence ID" value="XM_037364632.1"/>
</dbReference>
<dbReference type="Proteomes" id="UP000636479">
    <property type="component" value="Unassembled WGS sequence"/>
</dbReference>
<dbReference type="OrthoDB" id="2993351at2759"/>
<dbReference type="AlphaFoldDB" id="A0A8H6SPB2"/>
<evidence type="ECO:0000256" key="1">
    <source>
        <dbReference type="ARBA" id="ARBA00005495"/>
    </source>
</evidence>
<evidence type="ECO:0000259" key="4">
    <source>
        <dbReference type="PROSITE" id="PS51891"/>
    </source>
</evidence>
<comment type="similarity">
    <text evidence="1">Belongs to the Gfa family.</text>
</comment>
<keyword evidence="2" id="KW-0479">Metal-binding</keyword>
<comment type="caution">
    <text evidence="5">The sequence shown here is derived from an EMBL/GenBank/DDBJ whole genome shotgun (WGS) entry which is preliminary data.</text>
</comment>
<organism evidence="5 6">
    <name type="scientific">Mycena indigotica</name>
    <dbReference type="NCBI Taxonomy" id="2126181"/>
    <lineage>
        <taxon>Eukaryota</taxon>
        <taxon>Fungi</taxon>
        <taxon>Dikarya</taxon>
        <taxon>Basidiomycota</taxon>
        <taxon>Agaricomycotina</taxon>
        <taxon>Agaricomycetes</taxon>
        <taxon>Agaricomycetidae</taxon>
        <taxon>Agaricales</taxon>
        <taxon>Marasmiineae</taxon>
        <taxon>Mycenaceae</taxon>
        <taxon>Mycena</taxon>
    </lineage>
</organism>
<dbReference type="GeneID" id="59347148"/>
<evidence type="ECO:0000313" key="6">
    <source>
        <dbReference type="Proteomes" id="UP000636479"/>
    </source>
</evidence>
<feature type="domain" description="CENP-V/GFA" evidence="4">
    <location>
        <begin position="9"/>
        <end position="127"/>
    </location>
</feature>
<evidence type="ECO:0000256" key="3">
    <source>
        <dbReference type="ARBA" id="ARBA00022833"/>
    </source>
</evidence>